<dbReference type="SUPFAM" id="SSF56112">
    <property type="entry name" value="Protein kinase-like (PK-like)"/>
    <property type="match status" value="1"/>
</dbReference>
<evidence type="ECO:0000256" key="2">
    <source>
        <dbReference type="ARBA" id="ARBA00022741"/>
    </source>
</evidence>
<dbReference type="GeneID" id="30180484"/>
<feature type="domain" description="FHA" evidence="5">
    <location>
        <begin position="68"/>
        <end position="123"/>
    </location>
</feature>
<dbReference type="AlphaFoldDB" id="A0A1E3NUW7"/>
<dbReference type="SMART" id="SM00240">
    <property type="entry name" value="FHA"/>
    <property type="match status" value="1"/>
</dbReference>
<gene>
    <name evidence="7" type="ORF">PICMEDRAFT_71002</name>
</gene>
<dbReference type="GO" id="GO:0005524">
    <property type="term" value="F:ATP binding"/>
    <property type="evidence" value="ECO:0007669"/>
    <property type="project" value="UniProtKB-UniRule"/>
</dbReference>
<dbReference type="InterPro" id="IPR000719">
    <property type="entry name" value="Prot_kinase_dom"/>
</dbReference>
<evidence type="ECO:0000259" key="5">
    <source>
        <dbReference type="PROSITE" id="PS50006"/>
    </source>
</evidence>
<feature type="binding site" evidence="4">
    <location>
        <position position="194"/>
    </location>
    <ligand>
        <name>ATP</name>
        <dbReference type="ChEBI" id="CHEBI:30616"/>
    </ligand>
</feature>
<dbReference type="GO" id="GO:0031297">
    <property type="term" value="P:replication fork processing"/>
    <property type="evidence" value="ECO:0007669"/>
    <property type="project" value="EnsemblFungi"/>
</dbReference>
<evidence type="ECO:0000256" key="3">
    <source>
        <dbReference type="ARBA" id="ARBA00022840"/>
    </source>
</evidence>
<dbReference type="PROSITE" id="PS50006">
    <property type="entry name" value="FHA_DOMAIN"/>
    <property type="match status" value="1"/>
</dbReference>
<evidence type="ECO:0000256" key="1">
    <source>
        <dbReference type="ARBA" id="ARBA00005575"/>
    </source>
</evidence>
<comment type="similarity">
    <text evidence="1">Belongs to the protein kinase superfamily. CAMK Ser/Thr protein kinase family. CHEK2 subfamily.</text>
</comment>
<dbReference type="InterPro" id="IPR017441">
    <property type="entry name" value="Protein_kinase_ATP_BS"/>
</dbReference>
<dbReference type="PANTHER" id="PTHR24347">
    <property type="entry name" value="SERINE/THREONINE-PROTEIN KINASE"/>
    <property type="match status" value="1"/>
</dbReference>
<dbReference type="InterPro" id="IPR011009">
    <property type="entry name" value="Kinase-like_dom_sf"/>
</dbReference>
<dbReference type="PROSITE" id="PS00107">
    <property type="entry name" value="PROTEIN_KINASE_ATP"/>
    <property type="match status" value="1"/>
</dbReference>
<dbReference type="STRING" id="763406.A0A1E3NUW7"/>
<evidence type="ECO:0000313" key="8">
    <source>
        <dbReference type="Proteomes" id="UP000094455"/>
    </source>
</evidence>
<proteinExistence type="inferred from homology"/>
<accession>A0A1E3NUW7</accession>
<dbReference type="RefSeq" id="XP_019020571.1">
    <property type="nucleotide sequence ID" value="XM_019163797.1"/>
</dbReference>
<dbReference type="InterPro" id="IPR000253">
    <property type="entry name" value="FHA_dom"/>
</dbReference>
<reference evidence="7 8" key="1">
    <citation type="journal article" date="2016" name="Proc. Natl. Acad. Sci. U.S.A.">
        <title>Comparative genomics of biotechnologically important yeasts.</title>
        <authorList>
            <person name="Riley R."/>
            <person name="Haridas S."/>
            <person name="Wolfe K.H."/>
            <person name="Lopes M.R."/>
            <person name="Hittinger C.T."/>
            <person name="Goeker M."/>
            <person name="Salamov A.A."/>
            <person name="Wisecaver J.H."/>
            <person name="Long T.M."/>
            <person name="Calvey C.H."/>
            <person name="Aerts A.L."/>
            <person name="Barry K.W."/>
            <person name="Choi C."/>
            <person name="Clum A."/>
            <person name="Coughlan A.Y."/>
            <person name="Deshpande S."/>
            <person name="Douglass A.P."/>
            <person name="Hanson S.J."/>
            <person name="Klenk H.-P."/>
            <person name="LaButti K.M."/>
            <person name="Lapidus A."/>
            <person name="Lindquist E.A."/>
            <person name="Lipzen A.M."/>
            <person name="Meier-Kolthoff J.P."/>
            <person name="Ohm R.A."/>
            <person name="Otillar R.P."/>
            <person name="Pangilinan J.L."/>
            <person name="Peng Y."/>
            <person name="Rokas A."/>
            <person name="Rosa C.A."/>
            <person name="Scheuner C."/>
            <person name="Sibirny A.A."/>
            <person name="Slot J.C."/>
            <person name="Stielow J.B."/>
            <person name="Sun H."/>
            <person name="Kurtzman C.P."/>
            <person name="Blackwell M."/>
            <person name="Grigoriev I.V."/>
            <person name="Jeffries T.W."/>
        </authorList>
    </citation>
    <scope>NUCLEOTIDE SEQUENCE [LARGE SCALE GENOMIC DNA]</scope>
    <source>
        <strain evidence="7 8">NRRL Y-2026</strain>
    </source>
</reference>
<keyword evidence="3 4" id="KW-0067">ATP-binding</keyword>
<dbReference type="InterPro" id="IPR008984">
    <property type="entry name" value="SMAD_FHA_dom_sf"/>
</dbReference>
<dbReference type="FunFam" id="1.10.510.10:FF:000571">
    <property type="entry name" value="Maternal embryonic leucine zipper kinase"/>
    <property type="match status" value="1"/>
</dbReference>
<dbReference type="Gene3D" id="1.10.510.10">
    <property type="entry name" value="Transferase(Phosphotransferase) domain 1"/>
    <property type="match status" value="1"/>
</dbReference>
<dbReference type="GO" id="GO:0006303">
    <property type="term" value="P:double-strand break repair via nonhomologous end joining"/>
    <property type="evidence" value="ECO:0007669"/>
    <property type="project" value="EnsemblFungi"/>
</dbReference>
<dbReference type="InterPro" id="IPR008271">
    <property type="entry name" value="Ser/Thr_kinase_AS"/>
</dbReference>
<evidence type="ECO:0000256" key="4">
    <source>
        <dbReference type="PROSITE-ProRule" id="PRU10141"/>
    </source>
</evidence>
<dbReference type="Pfam" id="PF00069">
    <property type="entry name" value="Pkinase"/>
    <property type="match status" value="1"/>
</dbReference>
<dbReference type="GO" id="GO:0030447">
    <property type="term" value="P:filamentous growth"/>
    <property type="evidence" value="ECO:0007669"/>
    <property type="project" value="UniProtKB-ARBA"/>
</dbReference>
<dbReference type="GO" id="GO:0000077">
    <property type="term" value="P:DNA damage checkpoint signaling"/>
    <property type="evidence" value="ECO:0007669"/>
    <property type="project" value="EnsemblFungi"/>
</dbReference>
<dbReference type="SMART" id="SM00220">
    <property type="entry name" value="S_TKc"/>
    <property type="match status" value="1"/>
</dbReference>
<sequence>MEIPVEEVNSRKRELNVSFGKSPNIDPVQQFKRPKVATKEKEYGIFAVLSSLDTLKYENISIPFKEIVRIGRSGTKNNDIIISNNDCSSVHCELQMGKSFNHYNLITIKDLSSNGTFVNDVLVGKNNSALLRDGDRLSFASTLHYIVRYDLKYKSDRASFFDKYILTEKPLGTGHYAQVKEAIDRESGRICAVKIFNPTSQGGQATQLNRELEILVNLNHPNIVGFYNTFLEPVSMTSLTTFLVLEKVNGGELFNRIVKKGKLGQDETKEICKQLLDGLQYLHSMDIVHRDLKPENILLSIVPTEAGQSHNQPWDNGEASVQVKIADFGLAKLIGKSQFTTTLCGTPAYVAPEVLANSQHRKYNKSVDMWSVGVLLYVCLCGFPPFSEELGPPSMRQQILEARFAFYSPYWDKIEDISLDLISRLLVAKPDQRLTVQQAISHPWLQNFSQTENIEVQRLEKEASFDDMVSLRARQLSIRIPSTSRGYSCEPITIKERANTGLTDDIIAQRYCHYNKTDADGDTAM</sequence>
<dbReference type="PROSITE" id="PS50011">
    <property type="entry name" value="PROTEIN_KINASE_DOM"/>
    <property type="match status" value="1"/>
</dbReference>
<evidence type="ECO:0000259" key="6">
    <source>
        <dbReference type="PROSITE" id="PS50011"/>
    </source>
</evidence>
<protein>
    <recommendedName>
        <fullName evidence="9">DNA damage response protein kinase DUN1</fullName>
    </recommendedName>
</protein>
<name>A0A1E3NUW7_9ASCO</name>
<feature type="domain" description="Protein kinase" evidence="6">
    <location>
        <begin position="165"/>
        <end position="445"/>
    </location>
</feature>
<dbReference type="GO" id="GO:0004674">
    <property type="term" value="F:protein serine/threonine kinase activity"/>
    <property type="evidence" value="ECO:0007669"/>
    <property type="project" value="EnsemblFungi"/>
</dbReference>
<evidence type="ECO:0008006" key="9">
    <source>
        <dbReference type="Google" id="ProtNLM"/>
    </source>
</evidence>
<dbReference type="PROSITE" id="PS00108">
    <property type="entry name" value="PROTEIN_KINASE_ST"/>
    <property type="match status" value="1"/>
</dbReference>
<dbReference type="OrthoDB" id="407410at2759"/>
<dbReference type="CDD" id="cd05117">
    <property type="entry name" value="STKc_CAMK"/>
    <property type="match status" value="1"/>
</dbReference>
<dbReference type="Gene3D" id="2.60.200.20">
    <property type="match status" value="1"/>
</dbReference>
<keyword evidence="2 4" id="KW-0547">Nucleotide-binding</keyword>
<dbReference type="Proteomes" id="UP000094455">
    <property type="component" value="Unassembled WGS sequence"/>
</dbReference>
<evidence type="ECO:0000313" key="7">
    <source>
        <dbReference type="EMBL" id="ODQ49458.1"/>
    </source>
</evidence>
<dbReference type="SUPFAM" id="SSF49879">
    <property type="entry name" value="SMAD/FHA domain"/>
    <property type="match status" value="1"/>
</dbReference>
<dbReference type="Pfam" id="PF00498">
    <property type="entry name" value="FHA"/>
    <property type="match status" value="1"/>
</dbReference>
<dbReference type="EMBL" id="KV454001">
    <property type="protein sequence ID" value="ODQ49458.1"/>
    <property type="molecule type" value="Genomic_DNA"/>
</dbReference>
<keyword evidence="8" id="KW-1185">Reference proteome</keyword>
<organism evidence="7 8">
    <name type="scientific">Pichia membranifaciens NRRL Y-2026</name>
    <dbReference type="NCBI Taxonomy" id="763406"/>
    <lineage>
        <taxon>Eukaryota</taxon>
        <taxon>Fungi</taxon>
        <taxon>Dikarya</taxon>
        <taxon>Ascomycota</taxon>
        <taxon>Saccharomycotina</taxon>
        <taxon>Pichiomycetes</taxon>
        <taxon>Pichiales</taxon>
        <taxon>Pichiaceae</taxon>
        <taxon>Pichia</taxon>
    </lineage>
</organism>